<dbReference type="Pfam" id="PF05769">
    <property type="entry name" value="SIKE"/>
    <property type="match status" value="1"/>
</dbReference>
<comment type="caution">
    <text evidence="3">The sequence shown here is derived from an EMBL/GenBank/DDBJ whole genome shotgun (WGS) entry which is preliminary data.</text>
</comment>
<evidence type="ECO:0000256" key="2">
    <source>
        <dbReference type="ARBA" id="ARBA00023054"/>
    </source>
</evidence>
<gene>
    <name evidence="3" type="ORF">C1645_827452</name>
</gene>
<dbReference type="Proteomes" id="UP000265703">
    <property type="component" value="Unassembled WGS sequence"/>
</dbReference>
<evidence type="ECO:0000313" key="4">
    <source>
        <dbReference type="Proteomes" id="UP000265703"/>
    </source>
</evidence>
<comment type="similarity">
    <text evidence="1">Belongs to the SIKE family.</text>
</comment>
<keyword evidence="4" id="KW-1185">Reference proteome</keyword>
<dbReference type="InterPro" id="IPR008555">
    <property type="entry name" value="SIKE"/>
</dbReference>
<accession>A0A397SSU3</accession>
<proteinExistence type="inferred from homology"/>
<dbReference type="AlphaFoldDB" id="A0A397SSU3"/>
<dbReference type="OrthoDB" id="21214at2759"/>
<dbReference type="EMBL" id="QKYT01000298">
    <property type="protein sequence ID" value="RIA87666.1"/>
    <property type="molecule type" value="Genomic_DNA"/>
</dbReference>
<dbReference type="STRING" id="658196.A0A397SSU3"/>
<reference evidence="3 4" key="1">
    <citation type="submission" date="2018-06" db="EMBL/GenBank/DDBJ databases">
        <title>Comparative genomics reveals the genomic features of Rhizophagus irregularis, R. cerebriforme, R. diaphanum and Gigaspora rosea, and their symbiotic lifestyle signature.</title>
        <authorList>
            <person name="Morin E."/>
            <person name="San Clemente H."/>
            <person name="Chen E.C.H."/>
            <person name="De La Providencia I."/>
            <person name="Hainaut M."/>
            <person name="Kuo A."/>
            <person name="Kohler A."/>
            <person name="Murat C."/>
            <person name="Tang N."/>
            <person name="Roy S."/>
            <person name="Loubradou J."/>
            <person name="Henrissat B."/>
            <person name="Grigoriev I.V."/>
            <person name="Corradi N."/>
            <person name="Roux C."/>
            <person name="Martin F.M."/>
        </authorList>
    </citation>
    <scope>NUCLEOTIDE SEQUENCE [LARGE SCALE GENOMIC DNA]</scope>
    <source>
        <strain evidence="3 4">DAOM 227022</strain>
    </source>
</reference>
<protein>
    <submittedName>
        <fullName evidence="3">Uncharacterized protein</fullName>
    </submittedName>
</protein>
<sequence length="247" mass="28418">MTPDLTNNEENPRLRNLAHELCNQLASNREKTRLYKKQISELKGRAEEFDGHLYRPNYRGPPFDTGTEIERQNAQLIYENQLLNEENVALTAIVKEYEQSLKTIMMKFRYQAYEIQQSKLEMQRNYEILLEEQRATTAQVLSENVLLQSHLSNLGNLVREAYDAQSDSETDILVNSLVIENQGLRQMLKIADGTGSTLSSGNNVVREEKINATGQENDTKSYTINSAKINNEFIEEKKAEEKKNRLA</sequence>
<evidence type="ECO:0000313" key="3">
    <source>
        <dbReference type="EMBL" id="RIA87666.1"/>
    </source>
</evidence>
<evidence type="ECO:0000256" key="1">
    <source>
        <dbReference type="ARBA" id="ARBA00005537"/>
    </source>
</evidence>
<name>A0A397SSU3_9GLOM</name>
<keyword evidence="2" id="KW-0175">Coiled coil</keyword>
<dbReference type="PANTHER" id="PTHR39472:SF1">
    <property type="entry name" value="EXPRESSED PROTEIN"/>
    <property type="match status" value="1"/>
</dbReference>
<organism evidence="3 4">
    <name type="scientific">Glomus cerebriforme</name>
    <dbReference type="NCBI Taxonomy" id="658196"/>
    <lineage>
        <taxon>Eukaryota</taxon>
        <taxon>Fungi</taxon>
        <taxon>Fungi incertae sedis</taxon>
        <taxon>Mucoromycota</taxon>
        <taxon>Glomeromycotina</taxon>
        <taxon>Glomeromycetes</taxon>
        <taxon>Glomerales</taxon>
        <taxon>Glomeraceae</taxon>
        <taxon>Glomus</taxon>
    </lineage>
</organism>
<dbReference type="PANTHER" id="PTHR39472">
    <property type="entry name" value="EXPRESSED PROTEIN"/>
    <property type="match status" value="1"/>
</dbReference>